<keyword evidence="2" id="KW-1185">Reference proteome</keyword>
<organism evidence="1 2">
    <name type="scientific">Phlebia brevispora</name>
    <dbReference type="NCBI Taxonomy" id="194682"/>
    <lineage>
        <taxon>Eukaryota</taxon>
        <taxon>Fungi</taxon>
        <taxon>Dikarya</taxon>
        <taxon>Basidiomycota</taxon>
        <taxon>Agaricomycotina</taxon>
        <taxon>Agaricomycetes</taxon>
        <taxon>Polyporales</taxon>
        <taxon>Meruliaceae</taxon>
        <taxon>Phlebia</taxon>
    </lineage>
</organism>
<comment type="caution">
    <text evidence="1">The sequence shown here is derived from an EMBL/GenBank/DDBJ whole genome shotgun (WGS) entry which is preliminary data.</text>
</comment>
<accession>A0ACC1S320</accession>
<proteinExistence type="predicted"/>
<gene>
    <name evidence="1" type="ORF">NM688_g7649</name>
</gene>
<evidence type="ECO:0000313" key="2">
    <source>
        <dbReference type="Proteomes" id="UP001148662"/>
    </source>
</evidence>
<name>A0ACC1S320_9APHY</name>
<dbReference type="EMBL" id="JANHOG010001842">
    <property type="protein sequence ID" value="KAJ3530890.1"/>
    <property type="molecule type" value="Genomic_DNA"/>
</dbReference>
<protein>
    <submittedName>
        <fullName evidence="1">Uncharacterized protein</fullName>
    </submittedName>
</protein>
<sequence>MHTSEYDYLFKLLLIGDSGVGKSCLLLRFADDTYTESYISTIGVDFKIRTIELEGKTVKLQIERFRTITSSYYRGAHGIIVVYDVTDNDTFTNVKQWLQEIDRYASEGVNKLLVGNKSDLTSKKVVEYSAAKEFADQLGIPFLETSAKNATNVEQAFLTMAKQIKDRMGSTSTTSGTGKSTTITPGQTVQQNHFSSLVGLVYLCSSHVSSIPLLLLIHHVAAVPPRKTLDVSDADNVAGGVSTLVGWVLHRVLLSGEHDAKSPRLRRSRQLVGSTSPTSVRDISYSTAEPALVQFLIFSLKTFALSTPEYQYHAMAQQGSGRPVRVKANCFAIRQLPTRPFYHYDVGTFITRLGVEGKATTDVKASLTYREVMDKLFTEHPSIFTPRPTYDGKQSMYSSRETMKGDFEVCMARDKNSHRGRFKVIITRVAAIQPSDFQRLTTHDGRGSNAVAVNLLQLILTQGPNLQHHFAPHSKSFYVDMGKKVTKDLPSGLQAWRGFFQSVRPVLGKVLVNVDITTGAVYSKQPLLDAAMKALNMRTRDVRELVNRCDNPQDWQRLRSLFKKILVVVTFPNNGRKREVTDLVKRAGPFEFSKDDSVITVAEYYAEHHHMQLKFPDALGVRLGKRNVIPAELVEIVPGQVFKKKLDPTDMQDFLKVAQTRPKDRIDTIVEAVAGNHLDYRNSEFMQEAGISVDVKPVEIVARELDPPRIVYGGGELNLRPGSGAWNVTNQRLARPAVISAWAVVCFDHRQQASAVTDFARKLHNNMTRLGFDINEALSRLGEPHDVEGSLSEVLEAAKQHPRKPEIGLIIVILPRDAAGIRKRVKQWGDMLQGTPTQCIRGGKWETANDQYCNNVALKINAKCGGVNSVINAPASPFIKDAMIVGLDVSHPSPGITNKPSIASIVASINPDATRYFAHVSLQNPRQEVIQDLGSMMKKALVKYFQENRRWPSYLVVYRDGVSEGEYSQVEETEVKDIEDTLEDLKKNTEHTTQLLFIVVGKRHHTRFFPSDPSSGDSKGNCRAGLVVDKEVVHSTYTDFYLLSHAGILGRFVLPASRPSHYIILKNATRLTPDQIQQLSYALCHVYADRCDPVARLYSRPGLLC</sequence>
<reference evidence="1" key="1">
    <citation type="submission" date="2022-07" db="EMBL/GenBank/DDBJ databases">
        <title>Genome Sequence of Phlebia brevispora.</title>
        <authorList>
            <person name="Buettner E."/>
        </authorList>
    </citation>
    <scope>NUCLEOTIDE SEQUENCE</scope>
    <source>
        <strain evidence="1">MPL23</strain>
    </source>
</reference>
<evidence type="ECO:0000313" key="1">
    <source>
        <dbReference type="EMBL" id="KAJ3530890.1"/>
    </source>
</evidence>
<dbReference type="Proteomes" id="UP001148662">
    <property type="component" value="Unassembled WGS sequence"/>
</dbReference>